<accession>A0A5C3PH41</accession>
<evidence type="ECO:0000313" key="2">
    <source>
        <dbReference type="Proteomes" id="UP000308197"/>
    </source>
</evidence>
<proteinExistence type="predicted"/>
<dbReference type="InterPro" id="IPR051055">
    <property type="entry name" value="PIF1_helicase"/>
</dbReference>
<dbReference type="InParanoid" id="A0A5C3PH41"/>
<dbReference type="EMBL" id="ML211107">
    <property type="protein sequence ID" value="TFK88572.1"/>
    <property type="molecule type" value="Genomic_DNA"/>
</dbReference>
<organism evidence="1 2">
    <name type="scientific">Polyporus arcularius HHB13444</name>
    <dbReference type="NCBI Taxonomy" id="1314778"/>
    <lineage>
        <taxon>Eukaryota</taxon>
        <taxon>Fungi</taxon>
        <taxon>Dikarya</taxon>
        <taxon>Basidiomycota</taxon>
        <taxon>Agaricomycotina</taxon>
        <taxon>Agaricomycetes</taxon>
        <taxon>Polyporales</taxon>
        <taxon>Polyporaceae</taxon>
        <taxon>Polyporus</taxon>
    </lineage>
</organism>
<dbReference type="Proteomes" id="UP000308197">
    <property type="component" value="Unassembled WGS sequence"/>
</dbReference>
<name>A0A5C3PH41_9APHY</name>
<reference evidence="1 2" key="1">
    <citation type="journal article" date="2019" name="Nat. Ecol. Evol.">
        <title>Megaphylogeny resolves global patterns of mushroom evolution.</title>
        <authorList>
            <person name="Varga T."/>
            <person name="Krizsan K."/>
            <person name="Foldi C."/>
            <person name="Dima B."/>
            <person name="Sanchez-Garcia M."/>
            <person name="Sanchez-Ramirez S."/>
            <person name="Szollosi G.J."/>
            <person name="Szarkandi J.G."/>
            <person name="Papp V."/>
            <person name="Albert L."/>
            <person name="Andreopoulos W."/>
            <person name="Angelini C."/>
            <person name="Antonin V."/>
            <person name="Barry K.W."/>
            <person name="Bougher N.L."/>
            <person name="Buchanan P."/>
            <person name="Buyck B."/>
            <person name="Bense V."/>
            <person name="Catcheside P."/>
            <person name="Chovatia M."/>
            <person name="Cooper J."/>
            <person name="Damon W."/>
            <person name="Desjardin D."/>
            <person name="Finy P."/>
            <person name="Geml J."/>
            <person name="Haridas S."/>
            <person name="Hughes K."/>
            <person name="Justo A."/>
            <person name="Karasinski D."/>
            <person name="Kautmanova I."/>
            <person name="Kiss B."/>
            <person name="Kocsube S."/>
            <person name="Kotiranta H."/>
            <person name="LaButti K.M."/>
            <person name="Lechner B.E."/>
            <person name="Liimatainen K."/>
            <person name="Lipzen A."/>
            <person name="Lukacs Z."/>
            <person name="Mihaltcheva S."/>
            <person name="Morgado L.N."/>
            <person name="Niskanen T."/>
            <person name="Noordeloos M.E."/>
            <person name="Ohm R.A."/>
            <person name="Ortiz-Santana B."/>
            <person name="Ovrebo C."/>
            <person name="Racz N."/>
            <person name="Riley R."/>
            <person name="Savchenko A."/>
            <person name="Shiryaev A."/>
            <person name="Soop K."/>
            <person name="Spirin V."/>
            <person name="Szebenyi C."/>
            <person name="Tomsovsky M."/>
            <person name="Tulloss R.E."/>
            <person name="Uehling J."/>
            <person name="Grigoriev I.V."/>
            <person name="Vagvolgyi C."/>
            <person name="Papp T."/>
            <person name="Martin F.M."/>
            <person name="Miettinen O."/>
            <person name="Hibbett D.S."/>
            <person name="Nagy L.G."/>
        </authorList>
    </citation>
    <scope>NUCLEOTIDE SEQUENCE [LARGE SCALE GENOMIC DNA]</scope>
    <source>
        <strain evidence="1 2">HHB13444</strain>
    </source>
</reference>
<keyword evidence="2" id="KW-1185">Reference proteome</keyword>
<dbReference type="STRING" id="1314778.A0A5C3PH41"/>
<evidence type="ECO:0008006" key="3">
    <source>
        <dbReference type="Google" id="ProtNLM"/>
    </source>
</evidence>
<feature type="non-terminal residue" evidence="1">
    <location>
        <position position="1"/>
    </location>
</feature>
<sequence length="280" mass="31605">LSDDAKKLLQAFWSGKKYLVLDEFSMLAKSFVALLARHLSTAMAGNTTDTSRSFGGLSPLYKPTVLTRDAPYPDRILGASIYAEFTTVVILREQMRVSDPTWREFLVHLRYGKVTTADLTMLRTLIIKPNSQDTPADMSSPIWDNASLVTPRHAVRLDWNAQGVRKWCRAQKERLYIITAEDRTNKRPLTIAEQCCVAGREHGQHGRKRKQLPELLELAIGMQVMVTSNIQTDLDLANGARGEVVDILLHPDEPPFGDDCIVKLRHLPAYVLVKMHRTRA</sequence>
<feature type="non-terminal residue" evidence="1">
    <location>
        <position position="280"/>
    </location>
</feature>
<dbReference type="PANTHER" id="PTHR47642">
    <property type="entry name" value="ATP-DEPENDENT DNA HELICASE"/>
    <property type="match status" value="1"/>
</dbReference>
<evidence type="ECO:0000313" key="1">
    <source>
        <dbReference type="EMBL" id="TFK88572.1"/>
    </source>
</evidence>
<protein>
    <recommendedName>
        <fullName evidence="3">ATP-dependent DNA helicase</fullName>
    </recommendedName>
</protein>
<dbReference type="AlphaFoldDB" id="A0A5C3PH41"/>
<gene>
    <name evidence="1" type="ORF">K466DRAFT_458556</name>
</gene>